<dbReference type="Gene3D" id="3.40.50.1820">
    <property type="entry name" value="alpha/beta hydrolase"/>
    <property type="match status" value="1"/>
</dbReference>
<name>A0ABV8DYX6_9NOCA</name>
<keyword evidence="2" id="KW-1185">Reference proteome</keyword>
<evidence type="ECO:0000313" key="2">
    <source>
        <dbReference type="Proteomes" id="UP001595696"/>
    </source>
</evidence>
<dbReference type="SUPFAM" id="SSF53474">
    <property type="entry name" value="alpha/beta-Hydrolases"/>
    <property type="match status" value="1"/>
</dbReference>
<dbReference type="RefSeq" id="WP_378614860.1">
    <property type="nucleotide sequence ID" value="NZ_JBHSAX010000019.1"/>
</dbReference>
<dbReference type="Proteomes" id="UP001595696">
    <property type="component" value="Unassembled WGS sequence"/>
</dbReference>
<sequence>MDILTLGPESARRAVLFATGAGGDPRRYLPLLERLSAAGCRVIAPHFEQFRVSGAPSGSELLARPLGLVDALAGHADSGAEVVAIGHSIGAWATLCLAGAVSRGPDGRPLRTPREPRIRRAVLYTPAAGWFTAPGALDELTIPLLVYAGGRDTVTPPEQALHLRAAPADVEVRVLPEAGHFTFMHDPPPGLAEEPPPVREQLLDGIVEATVQFTTTS</sequence>
<evidence type="ECO:0000313" key="1">
    <source>
        <dbReference type="EMBL" id="MFC3965105.1"/>
    </source>
</evidence>
<keyword evidence="1" id="KW-0378">Hydrolase</keyword>
<dbReference type="GO" id="GO:0016787">
    <property type="term" value="F:hydrolase activity"/>
    <property type="evidence" value="ECO:0007669"/>
    <property type="project" value="UniProtKB-KW"/>
</dbReference>
<accession>A0ABV8DYX6</accession>
<dbReference type="EMBL" id="JBHSAX010000019">
    <property type="protein sequence ID" value="MFC3965105.1"/>
    <property type="molecule type" value="Genomic_DNA"/>
</dbReference>
<gene>
    <name evidence="1" type="ORF">ACFO0B_24220</name>
</gene>
<dbReference type="InterPro" id="IPR029058">
    <property type="entry name" value="AB_hydrolase_fold"/>
</dbReference>
<protein>
    <submittedName>
        <fullName evidence="1">Alpha/beta hydrolase family protein</fullName>
    </submittedName>
</protein>
<proteinExistence type="predicted"/>
<comment type="caution">
    <text evidence="1">The sequence shown here is derived from an EMBL/GenBank/DDBJ whole genome shotgun (WGS) entry which is preliminary data.</text>
</comment>
<reference evidence="2" key="1">
    <citation type="journal article" date="2019" name="Int. J. Syst. Evol. Microbiol.">
        <title>The Global Catalogue of Microorganisms (GCM) 10K type strain sequencing project: providing services to taxonomists for standard genome sequencing and annotation.</title>
        <authorList>
            <consortium name="The Broad Institute Genomics Platform"/>
            <consortium name="The Broad Institute Genome Sequencing Center for Infectious Disease"/>
            <person name="Wu L."/>
            <person name="Ma J."/>
        </authorList>
    </citation>
    <scope>NUCLEOTIDE SEQUENCE [LARGE SCALE GENOMIC DNA]</scope>
    <source>
        <strain evidence="2">CGMCC 4.7330</strain>
    </source>
</reference>
<organism evidence="1 2">
    <name type="scientific">Nocardia jiangsuensis</name>
    <dbReference type="NCBI Taxonomy" id="1691563"/>
    <lineage>
        <taxon>Bacteria</taxon>
        <taxon>Bacillati</taxon>
        <taxon>Actinomycetota</taxon>
        <taxon>Actinomycetes</taxon>
        <taxon>Mycobacteriales</taxon>
        <taxon>Nocardiaceae</taxon>
        <taxon>Nocardia</taxon>
    </lineage>
</organism>